<evidence type="ECO:0000313" key="4">
    <source>
        <dbReference type="Proteomes" id="UP000236726"/>
    </source>
</evidence>
<dbReference type="InterPro" id="IPR013520">
    <property type="entry name" value="Ribonucl_H"/>
</dbReference>
<reference evidence="3 4" key="1">
    <citation type="submission" date="2016-10" db="EMBL/GenBank/DDBJ databases">
        <authorList>
            <person name="de Groot N.N."/>
        </authorList>
    </citation>
    <scope>NUCLEOTIDE SEQUENCE [LARGE SCALE GENOMIC DNA]</scope>
    <source>
        <strain evidence="3 4">D15d</strain>
    </source>
</reference>
<dbReference type="PANTHER" id="PTHR30231">
    <property type="entry name" value="DNA POLYMERASE III SUBUNIT EPSILON"/>
    <property type="match status" value="1"/>
</dbReference>
<dbReference type="EMBL" id="FNUL01000003">
    <property type="protein sequence ID" value="SEF52838.1"/>
    <property type="molecule type" value="Genomic_DNA"/>
</dbReference>
<gene>
    <name evidence="3" type="ORF">SAMN05216537_10376</name>
</gene>
<dbReference type="InterPro" id="IPR006054">
    <property type="entry name" value="DnaQ"/>
</dbReference>
<dbReference type="CDD" id="cd06127">
    <property type="entry name" value="DEDDh"/>
    <property type="match status" value="1"/>
</dbReference>
<organism evidence="3 4">
    <name type="scientific">Lachnospira multipara</name>
    <dbReference type="NCBI Taxonomy" id="28051"/>
    <lineage>
        <taxon>Bacteria</taxon>
        <taxon>Bacillati</taxon>
        <taxon>Bacillota</taxon>
        <taxon>Clostridia</taxon>
        <taxon>Lachnospirales</taxon>
        <taxon>Lachnospiraceae</taxon>
        <taxon>Lachnospira</taxon>
    </lineage>
</organism>
<dbReference type="InterPro" id="IPR036397">
    <property type="entry name" value="RNaseH_sf"/>
</dbReference>
<dbReference type="RefSeq" id="WP_103952305.1">
    <property type="nucleotide sequence ID" value="NZ_FNUL01000003.1"/>
</dbReference>
<dbReference type="InterPro" id="IPR012337">
    <property type="entry name" value="RNaseH-like_sf"/>
</dbReference>
<dbReference type="GO" id="GO:0008408">
    <property type="term" value="F:3'-5' exonuclease activity"/>
    <property type="evidence" value="ECO:0007669"/>
    <property type="project" value="TreeGrafter"/>
</dbReference>
<proteinExistence type="predicted"/>
<keyword evidence="1" id="KW-0378">Hydrolase</keyword>
<dbReference type="FunFam" id="3.30.420.10:FF:000045">
    <property type="entry name" value="3'-5' exonuclease DinG"/>
    <property type="match status" value="1"/>
</dbReference>
<dbReference type="GO" id="GO:0045004">
    <property type="term" value="P:DNA replication proofreading"/>
    <property type="evidence" value="ECO:0007669"/>
    <property type="project" value="TreeGrafter"/>
</dbReference>
<evidence type="ECO:0000259" key="2">
    <source>
        <dbReference type="SMART" id="SM00479"/>
    </source>
</evidence>
<keyword evidence="1" id="KW-0269">Exonuclease</keyword>
<accession>A0A1H5SS78</accession>
<evidence type="ECO:0000313" key="3">
    <source>
        <dbReference type="EMBL" id="SEF52838.1"/>
    </source>
</evidence>
<dbReference type="GO" id="GO:0003677">
    <property type="term" value="F:DNA binding"/>
    <property type="evidence" value="ECO:0007669"/>
    <property type="project" value="InterPro"/>
</dbReference>
<sequence>MLKRFVAIDLETTGVDPSNDKIIEIGMARIVEGEVVATFNQLVNPDTELSQRIIDITSITPLDLIGKPSIEEIIGDAVEFIGDDVILGHNVAFDYSFLKVAAKANNKNIPNKVIDTLKIARKLLPELPSRKLVDLCAYFNIDPGHSHRAYDDAISAFRLYEKLAALTSDEELINGAEEVFYSIKKTSPITAAQIRFLSSLCAQHNLTLEKPIEEFTKSEASKAIDGILSNYGR</sequence>
<feature type="domain" description="Exonuclease" evidence="2">
    <location>
        <begin position="4"/>
        <end position="169"/>
    </location>
</feature>
<protein>
    <submittedName>
        <fullName evidence="3">DNA polymerase-3 subunit alpha</fullName>
    </submittedName>
</protein>
<dbReference type="PANTHER" id="PTHR30231:SF41">
    <property type="entry name" value="DNA POLYMERASE III SUBUNIT EPSILON"/>
    <property type="match status" value="1"/>
</dbReference>
<dbReference type="Proteomes" id="UP000236726">
    <property type="component" value="Unassembled WGS sequence"/>
</dbReference>
<evidence type="ECO:0000256" key="1">
    <source>
        <dbReference type="ARBA" id="ARBA00022839"/>
    </source>
</evidence>
<dbReference type="SUPFAM" id="SSF53098">
    <property type="entry name" value="Ribonuclease H-like"/>
    <property type="match status" value="1"/>
</dbReference>
<dbReference type="NCBIfam" id="TIGR00573">
    <property type="entry name" value="dnaq"/>
    <property type="match status" value="1"/>
</dbReference>
<dbReference type="GO" id="GO:0003887">
    <property type="term" value="F:DNA-directed DNA polymerase activity"/>
    <property type="evidence" value="ECO:0007669"/>
    <property type="project" value="InterPro"/>
</dbReference>
<dbReference type="GO" id="GO:0005829">
    <property type="term" value="C:cytosol"/>
    <property type="evidence" value="ECO:0007669"/>
    <property type="project" value="TreeGrafter"/>
</dbReference>
<dbReference type="SMART" id="SM00479">
    <property type="entry name" value="EXOIII"/>
    <property type="match status" value="1"/>
</dbReference>
<dbReference type="Pfam" id="PF00929">
    <property type="entry name" value="RNase_T"/>
    <property type="match status" value="1"/>
</dbReference>
<keyword evidence="1" id="KW-0540">Nuclease</keyword>
<dbReference type="Gene3D" id="3.30.420.10">
    <property type="entry name" value="Ribonuclease H-like superfamily/Ribonuclease H"/>
    <property type="match status" value="1"/>
</dbReference>
<keyword evidence="4" id="KW-1185">Reference proteome</keyword>
<dbReference type="AlphaFoldDB" id="A0A1H5SS78"/>
<name>A0A1H5SS78_9FIRM</name>